<protein>
    <submittedName>
        <fullName evidence="1">Uncharacterized protein</fullName>
    </submittedName>
</protein>
<gene>
    <name evidence="1" type="ORF">I79_017607</name>
</gene>
<name>G3I2G6_CRIGR</name>
<dbReference type="InParanoid" id="G3I2G6"/>
<dbReference type="EMBL" id="JH001133">
    <property type="protein sequence ID" value="EGV99364.1"/>
    <property type="molecule type" value="Genomic_DNA"/>
</dbReference>
<sequence>MIFAGDQDGNWVGDLKGKRVGKGLAVGPSVLCAQVQVCQFLGDSIHFGPRRQLPSPPH</sequence>
<accession>G3I2G6</accession>
<evidence type="ECO:0000313" key="2">
    <source>
        <dbReference type="Proteomes" id="UP000001075"/>
    </source>
</evidence>
<reference evidence="2" key="1">
    <citation type="journal article" date="2011" name="Nat. Biotechnol.">
        <title>The genomic sequence of the Chinese hamster ovary (CHO)-K1 cell line.</title>
        <authorList>
            <person name="Xu X."/>
            <person name="Nagarajan H."/>
            <person name="Lewis N.E."/>
            <person name="Pan S."/>
            <person name="Cai Z."/>
            <person name="Liu X."/>
            <person name="Chen W."/>
            <person name="Xie M."/>
            <person name="Wang W."/>
            <person name="Hammond S."/>
            <person name="Andersen M.R."/>
            <person name="Neff N."/>
            <person name="Passarelli B."/>
            <person name="Koh W."/>
            <person name="Fan H.C."/>
            <person name="Wang J."/>
            <person name="Gui Y."/>
            <person name="Lee K.H."/>
            <person name="Betenbaugh M.J."/>
            <person name="Quake S.R."/>
            <person name="Famili I."/>
            <person name="Palsson B.O."/>
            <person name="Wang J."/>
        </authorList>
    </citation>
    <scope>NUCLEOTIDE SEQUENCE [LARGE SCALE GENOMIC DNA]</scope>
    <source>
        <strain evidence="2">CHO K1 cell line</strain>
    </source>
</reference>
<evidence type="ECO:0000313" key="1">
    <source>
        <dbReference type="EMBL" id="EGV99364.1"/>
    </source>
</evidence>
<organism evidence="1 2">
    <name type="scientific">Cricetulus griseus</name>
    <name type="common">Chinese hamster</name>
    <name type="synonym">Cricetulus barabensis griseus</name>
    <dbReference type="NCBI Taxonomy" id="10029"/>
    <lineage>
        <taxon>Eukaryota</taxon>
        <taxon>Metazoa</taxon>
        <taxon>Chordata</taxon>
        <taxon>Craniata</taxon>
        <taxon>Vertebrata</taxon>
        <taxon>Euteleostomi</taxon>
        <taxon>Mammalia</taxon>
        <taxon>Eutheria</taxon>
        <taxon>Euarchontoglires</taxon>
        <taxon>Glires</taxon>
        <taxon>Rodentia</taxon>
        <taxon>Myomorpha</taxon>
        <taxon>Muroidea</taxon>
        <taxon>Cricetidae</taxon>
        <taxon>Cricetinae</taxon>
        <taxon>Cricetulus</taxon>
    </lineage>
</organism>
<proteinExistence type="predicted"/>
<dbReference type="Proteomes" id="UP000001075">
    <property type="component" value="Unassembled WGS sequence"/>
</dbReference>
<dbReference type="AlphaFoldDB" id="G3I2G6"/>